<dbReference type="OrthoDB" id="10543877at2759"/>
<dbReference type="HOGENOM" id="CLU_1310740_0_0_1"/>
<feature type="compositionally biased region" description="Low complexity" evidence="1">
    <location>
        <begin position="153"/>
        <end position="168"/>
    </location>
</feature>
<sequence length="210" mass="23960">MPLHFTVFDLEFQFTFEPYKIKRATKAKAAQYPPSTYPAFHHPCTATNCTYANPPSCTAGTFRCRGAPEGPFTCTGYYHVSERKARANRAWWEARRRSALMQEARDVRTGVWEEQMLEWRRELEGRERYERERAEAEAREGARAAARMERQRASPTSRPRGPRARSPAICEDRSAGQSSRRSPTAGRERSSPSGTRASPSSARRWAVQNA</sequence>
<dbReference type="KEGG" id="scm:SCHCO_02677619"/>
<dbReference type="VEuPathDB" id="FungiDB:SCHCODRAFT_02677619"/>
<feature type="region of interest" description="Disordered" evidence="1">
    <location>
        <begin position="137"/>
        <end position="210"/>
    </location>
</feature>
<evidence type="ECO:0000313" key="3">
    <source>
        <dbReference type="Proteomes" id="UP000007431"/>
    </source>
</evidence>
<reference evidence="2 3" key="1">
    <citation type="journal article" date="2010" name="Nat. Biotechnol.">
        <title>Genome sequence of the model mushroom Schizophyllum commune.</title>
        <authorList>
            <person name="Ohm R.A."/>
            <person name="de Jong J.F."/>
            <person name="Lugones L.G."/>
            <person name="Aerts A."/>
            <person name="Kothe E."/>
            <person name="Stajich J.E."/>
            <person name="de Vries R.P."/>
            <person name="Record E."/>
            <person name="Levasseur A."/>
            <person name="Baker S.E."/>
            <person name="Bartholomew K.A."/>
            <person name="Coutinho P.M."/>
            <person name="Erdmann S."/>
            <person name="Fowler T.J."/>
            <person name="Gathman A.C."/>
            <person name="Lombard V."/>
            <person name="Henrissat B."/>
            <person name="Knabe N."/>
            <person name="Kuees U."/>
            <person name="Lilly W.W."/>
            <person name="Lindquist E."/>
            <person name="Lucas S."/>
            <person name="Magnuson J.K."/>
            <person name="Piumi F."/>
            <person name="Raudaskoski M."/>
            <person name="Salamov A."/>
            <person name="Schmutz J."/>
            <person name="Schwarze F.W.M.R."/>
            <person name="vanKuyk P.A."/>
            <person name="Horton J.S."/>
            <person name="Grigoriev I.V."/>
            <person name="Woesten H.A.B."/>
        </authorList>
    </citation>
    <scope>NUCLEOTIDE SEQUENCE [LARGE SCALE GENOMIC DNA]</scope>
    <source>
        <strain evidence="3">H4-8 / FGSC 9210</strain>
    </source>
</reference>
<dbReference type="AlphaFoldDB" id="D8PQG5"/>
<feature type="compositionally biased region" description="Basic and acidic residues" evidence="1">
    <location>
        <begin position="137"/>
        <end position="152"/>
    </location>
</feature>
<keyword evidence="3" id="KW-1185">Reference proteome</keyword>
<dbReference type="InParanoid" id="D8PQG5"/>
<name>D8PQG5_SCHCM</name>
<accession>D8PQG5</accession>
<proteinExistence type="predicted"/>
<gene>
    <name evidence="2" type="ORF">SCHCODRAFT_230586</name>
</gene>
<dbReference type="EMBL" id="GL377302">
    <property type="protein sequence ID" value="EFJ01691.1"/>
    <property type="molecule type" value="Genomic_DNA"/>
</dbReference>
<organism evidence="3">
    <name type="scientific">Schizophyllum commune (strain H4-8 / FGSC 9210)</name>
    <name type="common">Split gill fungus</name>
    <dbReference type="NCBI Taxonomy" id="578458"/>
    <lineage>
        <taxon>Eukaryota</taxon>
        <taxon>Fungi</taxon>
        <taxon>Dikarya</taxon>
        <taxon>Basidiomycota</taxon>
        <taxon>Agaricomycotina</taxon>
        <taxon>Agaricomycetes</taxon>
        <taxon>Agaricomycetidae</taxon>
        <taxon>Agaricales</taxon>
        <taxon>Schizophyllaceae</taxon>
        <taxon>Schizophyllum</taxon>
    </lineage>
</organism>
<evidence type="ECO:0000313" key="2">
    <source>
        <dbReference type="EMBL" id="EFJ01691.1"/>
    </source>
</evidence>
<evidence type="ECO:0000256" key="1">
    <source>
        <dbReference type="SAM" id="MobiDB-lite"/>
    </source>
</evidence>
<dbReference type="GeneID" id="9587864"/>
<feature type="compositionally biased region" description="Low complexity" evidence="1">
    <location>
        <begin position="191"/>
        <end position="204"/>
    </location>
</feature>
<dbReference type="RefSeq" id="XP_003036593.1">
    <property type="nucleotide sequence ID" value="XM_003036547.1"/>
</dbReference>
<dbReference type="Proteomes" id="UP000007431">
    <property type="component" value="Unassembled WGS sequence"/>
</dbReference>
<protein>
    <submittedName>
        <fullName evidence="2">Uncharacterized protein</fullName>
    </submittedName>
</protein>